<dbReference type="InterPro" id="IPR036388">
    <property type="entry name" value="WH-like_DNA-bd_sf"/>
</dbReference>
<comment type="caution">
    <text evidence="6">The sequence shown here is derived from an EMBL/GenBank/DDBJ whole genome shotgun (WGS) entry which is preliminary data.</text>
</comment>
<dbReference type="EMBL" id="JAURUE010000001">
    <property type="protein sequence ID" value="MDP9609115.1"/>
    <property type="molecule type" value="Genomic_DNA"/>
</dbReference>
<dbReference type="CDD" id="cd07377">
    <property type="entry name" value="WHTH_GntR"/>
    <property type="match status" value="1"/>
</dbReference>
<protein>
    <submittedName>
        <fullName evidence="6">GntR family transcriptional regulator</fullName>
    </submittedName>
</protein>
<keyword evidence="1" id="KW-0805">Transcription regulation</keyword>
<dbReference type="InterPro" id="IPR050679">
    <property type="entry name" value="Bact_HTH_transcr_reg"/>
</dbReference>
<evidence type="ECO:0000259" key="5">
    <source>
        <dbReference type="PROSITE" id="PS50949"/>
    </source>
</evidence>
<organism evidence="6 7">
    <name type="scientific">Streptomyces demainii</name>
    <dbReference type="NCBI Taxonomy" id="588122"/>
    <lineage>
        <taxon>Bacteria</taxon>
        <taxon>Bacillati</taxon>
        <taxon>Actinomycetota</taxon>
        <taxon>Actinomycetes</taxon>
        <taxon>Kitasatosporales</taxon>
        <taxon>Streptomycetaceae</taxon>
        <taxon>Streptomyces</taxon>
    </lineage>
</organism>
<dbReference type="Pfam" id="PF07702">
    <property type="entry name" value="UTRA"/>
    <property type="match status" value="1"/>
</dbReference>
<dbReference type="Proteomes" id="UP001234880">
    <property type="component" value="Unassembled WGS sequence"/>
</dbReference>
<gene>
    <name evidence="6" type="ORF">JOF35_001392</name>
</gene>
<evidence type="ECO:0000256" key="1">
    <source>
        <dbReference type="ARBA" id="ARBA00023015"/>
    </source>
</evidence>
<dbReference type="SMART" id="SM00345">
    <property type="entry name" value="HTH_GNTR"/>
    <property type="match status" value="1"/>
</dbReference>
<keyword evidence="7" id="KW-1185">Reference proteome</keyword>
<dbReference type="SUPFAM" id="SSF46785">
    <property type="entry name" value="Winged helix' DNA-binding domain"/>
    <property type="match status" value="1"/>
</dbReference>
<dbReference type="InterPro" id="IPR036390">
    <property type="entry name" value="WH_DNA-bd_sf"/>
</dbReference>
<dbReference type="PROSITE" id="PS50949">
    <property type="entry name" value="HTH_GNTR"/>
    <property type="match status" value="1"/>
</dbReference>
<keyword evidence="2" id="KW-0238">DNA-binding</keyword>
<dbReference type="Gene3D" id="1.10.10.10">
    <property type="entry name" value="Winged helix-like DNA-binding domain superfamily/Winged helix DNA-binding domain"/>
    <property type="match status" value="1"/>
</dbReference>
<evidence type="ECO:0000313" key="6">
    <source>
        <dbReference type="EMBL" id="MDP9609115.1"/>
    </source>
</evidence>
<feature type="region of interest" description="Disordered" evidence="4">
    <location>
        <begin position="77"/>
        <end position="99"/>
    </location>
</feature>
<dbReference type="SUPFAM" id="SSF64288">
    <property type="entry name" value="Chorismate lyase-like"/>
    <property type="match status" value="1"/>
</dbReference>
<dbReference type="InterPro" id="IPR028978">
    <property type="entry name" value="Chorismate_lyase_/UTRA_dom_sf"/>
</dbReference>
<evidence type="ECO:0000313" key="7">
    <source>
        <dbReference type="Proteomes" id="UP001234880"/>
    </source>
</evidence>
<reference evidence="6 7" key="1">
    <citation type="submission" date="2023-07" db="EMBL/GenBank/DDBJ databases">
        <title>Sequencing the genomes of 1000 actinobacteria strains.</title>
        <authorList>
            <person name="Klenk H.-P."/>
        </authorList>
    </citation>
    <scope>NUCLEOTIDE SEQUENCE [LARGE SCALE GENOMIC DNA]</scope>
    <source>
        <strain evidence="6 7">DSM 41600</strain>
    </source>
</reference>
<evidence type="ECO:0000256" key="4">
    <source>
        <dbReference type="SAM" id="MobiDB-lite"/>
    </source>
</evidence>
<name>A0ABT9KL15_9ACTN</name>
<dbReference type="RefSeq" id="WP_307110261.1">
    <property type="nucleotide sequence ID" value="NZ_JAURUE010000001.1"/>
</dbReference>
<dbReference type="PANTHER" id="PTHR44846:SF17">
    <property type="entry name" value="GNTR-FAMILY TRANSCRIPTIONAL REGULATOR"/>
    <property type="match status" value="1"/>
</dbReference>
<accession>A0ABT9KL15</accession>
<dbReference type="Pfam" id="PF00392">
    <property type="entry name" value="GntR"/>
    <property type="match status" value="1"/>
</dbReference>
<evidence type="ECO:0000256" key="2">
    <source>
        <dbReference type="ARBA" id="ARBA00023125"/>
    </source>
</evidence>
<feature type="domain" description="HTH gntR-type" evidence="5">
    <location>
        <begin position="1"/>
        <end position="69"/>
    </location>
</feature>
<dbReference type="SMART" id="SM00866">
    <property type="entry name" value="UTRA"/>
    <property type="match status" value="1"/>
</dbReference>
<dbReference type="PANTHER" id="PTHR44846">
    <property type="entry name" value="MANNOSYL-D-GLYCERATE TRANSPORT/METABOLISM SYSTEM REPRESSOR MNGR-RELATED"/>
    <property type="match status" value="1"/>
</dbReference>
<evidence type="ECO:0000256" key="3">
    <source>
        <dbReference type="ARBA" id="ARBA00023163"/>
    </source>
</evidence>
<proteinExistence type="predicted"/>
<dbReference type="InterPro" id="IPR011663">
    <property type="entry name" value="UTRA"/>
</dbReference>
<dbReference type="Gene3D" id="3.40.1410.10">
    <property type="entry name" value="Chorismate lyase-like"/>
    <property type="match status" value="1"/>
</dbReference>
<sequence>MAKYEQIADALRAGIRTGRLLPGERLPAEDKLAARYRTSVPTLQRALSELVAEGLIDKRHGVGTFVRTPRRRIERNNDRHQWEKDRARRSRAERLRTGSTEHDTGLEVTDLAFHAEYRDAQADEDLASVFGVPVDTRLLERIYRTNCRTEDAPFALVHSYLVHDVVAANPDLLDAANEPWPGGTQNQLYTIGIELDRVEERITARPPTVEEAEELGLKKGVSVILLRKICTDIGGRVVEVSDVTLAADRTELVYTTPLERW</sequence>
<dbReference type="InterPro" id="IPR000524">
    <property type="entry name" value="Tscrpt_reg_HTH_GntR"/>
</dbReference>
<keyword evidence="3" id="KW-0804">Transcription</keyword>